<comment type="caution">
    <text evidence="5">The sequence shown here is derived from an EMBL/GenBank/DDBJ whole genome shotgun (WGS) entry which is preliminary data.</text>
</comment>
<dbReference type="PANTHER" id="PTHR43792">
    <property type="entry name" value="GNAT FAMILY, PUTATIVE (AFU_ORTHOLOGUE AFUA_3G00765)-RELATED-RELATED"/>
    <property type="match status" value="1"/>
</dbReference>
<dbReference type="GO" id="GO:0005737">
    <property type="term" value="C:cytoplasm"/>
    <property type="evidence" value="ECO:0007669"/>
    <property type="project" value="TreeGrafter"/>
</dbReference>
<protein>
    <submittedName>
        <fullName evidence="5">N-acetyltransferase</fullName>
    </submittedName>
</protein>
<feature type="domain" description="N-acetyltransferase" evidence="4">
    <location>
        <begin position="9"/>
        <end position="163"/>
    </location>
</feature>
<dbReference type="PANTHER" id="PTHR43792:SF8">
    <property type="entry name" value="[RIBOSOMAL PROTEIN US5]-ALANINE N-ACETYLTRANSFERASE"/>
    <property type="match status" value="1"/>
</dbReference>
<proteinExistence type="inferred from homology"/>
<organism evidence="5 6">
    <name type="scientific">Kribbella turkmenica</name>
    <dbReference type="NCBI Taxonomy" id="2530375"/>
    <lineage>
        <taxon>Bacteria</taxon>
        <taxon>Bacillati</taxon>
        <taxon>Actinomycetota</taxon>
        <taxon>Actinomycetes</taxon>
        <taxon>Propionibacteriales</taxon>
        <taxon>Kribbellaceae</taxon>
        <taxon>Kribbella</taxon>
    </lineage>
</organism>
<keyword evidence="2" id="KW-0012">Acyltransferase</keyword>
<evidence type="ECO:0000313" key="5">
    <source>
        <dbReference type="EMBL" id="TDD21957.1"/>
    </source>
</evidence>
<name>A0A4V2YF62_9ACTN</name>
<dbReference type="InterPro" id="IPR051531">
    <property type="entry name" value="N-acetyltransferase"/>
</dbReference>
<dbReference type="Gene3D" id="3.40.630.30">
    <property type="match status" value="1"/>
</dbReference>
<dbReference type="InterPro" id="IPR000182">
    <property type="entry name" value="GNAT_dom"/>
</dbReference>
<dbReference type="OrthoDB" id="5125488at2"/>
<dbReference type="PROSITE" id="PS51186">
    <property type="entry name" value="GNAT"/>
    <property type="match status" value="1"/>
</dbReference>
<dbReference type="EMBL" id="SMKR01000086">
    <property type="protein sequence ID" value="TDD21957.1"/>
    <property type="molecule type" value="Genomic_DNA"/>
</dbReference>
<evidence type="ECO:0000256" key="1">
    <source>
        <dbReference type="ARBA" id="ARBA00022679"/>
    </source>
</evidence>
<dbReference type="InterPro" id="IPR016181">
    <property type="entry name" value="Acyl_CoA_acyltransferase"/>
</dbReference>
<dbReference type="RefSeq" id="WP_132322387.1">
    <property type="nucleotide sequence ID" value="NZ_SMKR01000086.1"/>
</dbReference>
<sequence>MHRLPDHDVTLEPLTAAHADAVLAFEIENRAYFAASIVDRGDGYFEEFAARHAALLAEQEAGICRFHVLVDDAGAVVGRVNLVDLENGTAELGYRIAEKAAGKGLATAAVRALARLAASEYGLTTLWAGTSATNVASQTVLTRAGFRRVGDDHQRYELRSADS</sequence>
<evidence type="ECO:0000259" key="4">
    <source>
        <dbReference type="PROSITE" id="PS51186"/>
    </source>
</evidence>
<dbReference type="Pfam" id="PF13302">
    <property type="entry name" value="Acetyltransf_3"/>
    <property type="match status" value="1"/>
</dbReference>
<accession>A0A4V2YF62</accession>
<dbReference type="GO" id="GO:0008999">
    <property type="term" value="F:protein-N-terminal-alanine acetyltransferase activity"/>
    <property type="evidence" value="ECO:0007669"/>
    <property type="project" value="TreeGrafter"/>
</dbReference>
<dbReference type="AlphaFoldDB" id="A0A4V2YF62"/>
<dbReference type="Proteomes" id="UP000295172">
    <property type="component" value="Unassembled WGS sequence"/>
</dbReference>
<dbReference type="SUPFAM" id="SSF55729">
    <property type="entry name" value="Acyl-CoA N-acyltransferases (Nat)"/>
    <property type="match status" value="1"/>
</dbReference>
<evidence type="ECO:0000256" key="3">
    <source>
        <dbReference type="ARBA" id="ARBA00038502"/>
    </source>
</evidence>
<keyword evidence="1 5" id="KW-0808">Transferase</keyword>
<keyword evidence="6" id="KW-1185">Reference proteome</keyword>
<evidence type="ECO:0000313" key="6">
    <source>
        <dbReference type="Proteomes" id="UP000295172"/>
    </source>
</evidence>
<comment type="similarity">
    <text evidence="3">Belongs to the acetyltransferase family. RimJ subfamily.</text>
</comment>
<reference evidence="5 6" key="1">
    <citation type="submission" date="2019-02" db="EMBL/GenBank/DDBJ databases">
        <title>Draft genome sequences of novel Actinobacteria.</title>
        <authorList>
            <person name="Sahin N."/>
            <person name="Ay H."/>
            <person name="Saygin H."/>
        </authorList>
    </citation>
    <scope>NUCLEOTIDE SEQUENCE [LARGE SCALE GENOMIC DNA]</scope>
    <source>
        <strain evidence="5 6">16K104</strain>
    </source>
</reference>
<evidence type="ECO:0000256" key="2">
    <source>
        <dbReference type="ARBA" id="ARBA00023315"/>
    </source>
</evidence>
<gene>
    <name evidence="5" type="ORF">E1218_20105</name>
</gene>